<organism evidence="3 4">
    <name type="scientific">Bifidobacterium platyrrhinorum</name>
    <dbReference type="NCBI Taxonomy" id="2661628"/>
    <lineage>
        <taxon>Bacteria</taxon>
        <taxon>Bacillati</taxon>
        <taxon>Actinomycetota</taxon>
        <taxon>Actinomycetes</taxon>
        <taxon>Bifidobacteriales</taxon>
        <taxon>Bifidobacteriaceae</taxon>
        <taxon>Bifidobacterium</taxon>
    </lineage>
</organism>
<name>A0A6L9SRM1_9BIFI</name>
<evidence type="ECO:0000313" key="3">
    <source>
        <dbReference type="EMBL" id="NEG54825.1"/>
    </source>
</evidence>
<feature type="domain" description="SWIM-type" evidence="2">
    <location>
        <begin position="48"/>
        <end position="87"/>
    </location>
</feature>
<reference evidence="3 4" key="1">
    <citation type="submission" date="2019-10" db="EMBL/GenBank/DDBJ databases">
        <title>Bifidobacterium from non-human primates.</title>
        <authorList>
            <person name="Modesto M."/>
        </authorList>
    </citation>
    <scope>NUCLEOTIDE SEQUENCE [LARGE SCALE GENOMIC DNA]</scope>
    <source>
        <strain evidence="3 4">SMA15</strain>
    </source>
</reference>
<keyword evidence="1" id="KW-0479">Metal-binding</keyword>
<evidence type="ECO:0000313" key="4">
    <source>
        <dbReference type="Proteomes" id="UP000483293"/>
    </source>
</evidence>
<keyword evidence="1" id="KW-0863">Zinc-finger</keyword>
<dbReference type="InterPro" id="IPR007527">
    <property type="entry name" value="Znf_SWIM"/>
</dbReference>
<dbReference type="PROSITE" id="PS50966">
    <property type="entry name" value="ZF_SWIM"/>
    <property type="match status" value="1"/>
</dbReference>
<keyword evidence="1" id="KW-0862">Zinc</keyword>
<keyword evidence="4" id="KW-1185">Reference proteome</keyword>
<comment type="caution">
    <text evidence="3">The sequence shown here is derived from an EMBL/GenBank/DDBJ whole genome shotgun (WGS) entry which is preliminary data.</text>
</comment>
<accession>A0A6L9SRM1</accession>
<dbReference type="Proteomes" id="UP000483293">
    <property type="component" value="Unassembled WGS sequence"/>
</dbReference>
<evidence type="ECO:0000259" key="2">
    <source>
        <dbReference type="PROSITE" id="PS50966"/>
    </source>
</evidence>
<dbReference type="GO" id="GO:0008270">
    <property type="term" value="F:zinc ion binding"/>
    <property type="evidence" value="ECO:0007669"/>
    <property type="project" value="UniProtKB-KW"/>
</dbReference>
<dbReference type="AlphaFoldDB" id="A0A6L9SRM1"/>
<sequence>MKAEVVSLLFTPTVFARGEAYLREGRVRSVSLIAPGLFHGEVEGGSLYDVVIHIDDVAMRCTISCSCPFAAKDRHCKHSAAVMLAIGDVVDDGSGMVPSPQNGADEVSEMWLDGDHSIRTDVYDEVRSRLIPWYGEHGPLLVWDEAVVEDRPRTMAGDTDTNKLRFPVLSELQAGRMAESFIQSFLESGGARNDVGHAFKGADIVLDNALAVADHGSALSNALLVMRIVGDSLEYVGDGGEIIVNQLERLSWKVRLLVEKAAGDERSGAGECMAAATGIVDVLLGVPEELGERLGVALLSFSRRRTTRRIADEALSGLERSMDGDIATRRSSRLYSYMCRLRHDDLLLSGEHDRAERFESDHTDDETMAWLAAVRSLLTDSPDRVQGIIDRYHAMATEWDLDSSPIPSSPCTWMELLAAVAQRRGDDDALERLRTKAISEQHRTYVGDWEHE</sequence>
<evidence type="ECO:0000256" key="1">
    <source>
        <dbReference type="PROSITE-ProRule" id="PRU00325"/>
    </source>
</evidence>
<gene>
    <name evidence="3" type="ORF">GFD21_03340</name>
</gene>
<protein>
    <recommendedName>
        <fullName evidence="2">SWIM-type domain-containing protein</fullName>
    </recommendedName>
</protein>
<dbReference type="EMBL" id="WHZV01000001">
    <property type="protein sequence ID" value="NEG54825.1"/>
    <property type="molecule type" value="Genomic_DNA"/>
</dbReference>
<proteinExistence type="predicted"/>
<dbReference type="RefSeq" id="WP_163196486.1">
    <property type="nucleotide sequence ID" value="NZ_WHZV01000001.1"/>
</dbReference>